<feature type="region of interest" description="Disordered" evidence="1">
    <location>
        <begin position="559"/>
        <end position="619"/>
    </location>
</feature>
<name>A0A6A6R090_9PEZI</name>
<feature type="compositionally biased region" description="Basic residues" evidence="1">
    <location>
        <begin position="591"/>
        <end position="605"/>
    </location>
</feature>
<organism evidence="2 3">
    <name type="scientific">Lophium mytilinum</name>
    <dbReference type="NCBI Taxonomy" id="390894"/>
    <lineage>
        <taxon>Eukaryota</taxon>
        <taxon>Fungi</taxon>
        <taxon>Dikarya</taxon>
        <taxon>Ascomycota</taxon>
        <taxon>Pezizomycotina</taxon>
        <taxon>Dothideomycetes</taxon>
        <taxon>Pleosporomycetidae</taxon>
        <taxon>Mytilinidiales</taxon>
        <taxon>Mytilinidiaceae</taxon>
        <taxon>Lophium</taxon>
    </lineage>
</organism>
<dbReference type="AlphaFoldDB" id="A0A6A6R090"/>
<gene>
    <name evidence="2" type="ORF">BU16DRAFT_579339</name>
</gene>
<protein>
    <submittedName>
        <fullName evidence="2">Uncharacterized protein</fullName>
    </submittedName>
</protein>
<dbReference type="Proteomes" id="UP000799750">
    <property type="component" value="Unassembled WGS sequence"/>
</dbReference>
<feature type="region of interest" description="Disordered" evidence="1">
    <location>
        <begin position="1"/>
        <end position="62"/>
    </location>
</feature>
<reference evidence="2" key="1">
    <citation type="journal article" date="2020" name="Stud. Mycol.">
        <title>101 Dothideomycetes genomes: a test case for predicting lifestyles and emergence of pathogens.</title>
        <authorList>
            <person name="Haridas S."/>
            <person name="Albert R."/>
            <person name="Binder M."/>
            <person name="Bloem J."/>
            <person name="Labutti K."/>
            <person name="Salamov A."/>
            <person name="Andreopoulos B."/>
            <person name="Baker S."/>
            <person name="Barry K."/>
            <person name="Bills G."/>
            <person name="Bluhm B."/>
            <person name="Cannon C."/>
            <person name="Castanera R."/>
            <person name="Culley D."/>
            <person name="Daum C."/>
            <person name="Ezra D."/>
            <person name="Gonzalez J."/>
            <person name="Henrissat B."/>
            <person name="Kuo A."/>
            <person name="Liang C."/>
            <person name="Lipzen A."/>
            <person name="Lutzoni F."/>
            <person name="Magnuson J."/>
            <person name="Mondo S."/>
            <person name="Nolan M."/>
            <person name="Ohm R."/>
            <person name="Pangilinan J."/>
            <person name="Park H.-J."/>
            <person name="Ramirez L."/>
            <person name="Alfaro M."/>
            <person name="Sun H."/>
            <person name="Tritt A."/>
            <person name="Yoshinaga Y."/>
            <person name="Zwiers L.-H."/>
            <person name="Turgeon B."/>
            <person name="Goodwin S."/>
            <person name="Spatafora J."/>
            <person name="Crous P."/>
            <person name="Grigoriev I."/>
        </authorList>
    </citation>
    <scope>NUCLEOTIDE SEQUENCE</scope>
    <source>
        <strain evidence="2">CBS 269.34</strain>
    </source>
</reference>
<feature type="region of interest" description="Disordered" evidence="1">
    <location>
        <begin position="265"/>
        <end position="367"/>
    </location>
</feature>
<dbReference type="EMBL" id="MU004185">
    <property type="protein sequence ID" value="KAF2498131.1"/>
    <property type="molecule type" value="Genomic_DNA"/>
</dbReference>
<evidence type="ECO:0000313" key="3">
    <source>
        <dbReference type="Proteomes" id="UP000799750"/>
    </source>
</evidence>
<evidence type="ECO:0000256" key="1">
    <source>
        <dbReference type="SAM" id="MobiDB-lite"/>
    </source>
</evidence>
<feature type="compositionally biased region" description="Basic and acidic residues" evidence="1">
    <location>
        <begin position="334"/>
        <end position="356"/>
    </location>
</feature>
<accession>A0A6A6R090</accession>
<evidence type="ECO:0000313" key="2">
    <source>
        <dbReference type="EMBL" id="KAF2498131.1"/>
    </source>
</evidence>
<sequence>MALPSTAAQRRASRLAKTTNLQQKLNEDTAKSTRAAANGAQVTAPGAAMGMPAPQPPPPSVNPSELLHPSPAFLRATHNGRTSTFVLADHIEDILDGVTFIPYSKTRIISLGSPLSATEAWDEAKLILAVSGQFDDAVLGEGVIVDANGVVTGTYEDTPYLISEKPTKKHRIRAALHTGYKSVGGLIIPKSKQVELGKAFDSKAAAKNGQSDIGEAMKLLGMGAGFQYSQHNVEATIDELKQARLAAHAAKIEAARARAAARLEATGDGTAANPVDIDNPATAKGPSQAPDPAHLGPQTQTTQDLQVEGRQLRTRKVAARPAANPLPYHPYARNTEKKRTEKPRANRKRDAPKLAEAEVQQKQPVVSEAAAEMGEDRDDSEGEIKDDASINAAEEKVSTKKKFPYIFLEPDLDAEGRPFLDNNGLHIAFKYELGQQADDRLVITRKHRVTGTINKSLLYPSKVDWEDQKCISKMNTWRAQNYRRGVEGYARYAPRVEFADEEKAFLRDYWRKEMKKRGDAGTKALWESVLVAFVKQFPKTTRKQPSISSWCSRDAEVTRIRQGETTGGGKKRKNEDAEADVEDVVAGPGARARKTRQTRPAKKQKIGGERVDEVEEEEL</sequence>
<keyword evidence="3" id="KW-1185">Reference proteome</keyword>
<proteinExistence type="predicted"/>